<evidence type="ECO:0000313" key="3">
    <source>
        <dbReference type="Proteomes" id="UP001500822"/>
    </source>
</evidence>
<accession>A0ABP8ZDT7</accession>
<reference evidence="3" key="1">
    <citation type="journal article" date="2019" name="Int. J. Syst. Evol. Microbiol.">
        <title>The Global Catalogue of Microorganisms (GCM) 10K type strain sequencing project: providing services to taxonomists for standard genome sequencing and annotation.</title>
        <authorList>
            <consortium name="The Broad Institute Genomics Platform"/>
            <consortium name="The Broad Institute Genome Sequencing Center for Infectious Disease"/>
            <person name="Wu L."/>
            <person name="Ma J."/>
        </authorList>
    </citation>
    <scope>NUCLEOTIDE SEQUENCE [LARGE SCALE GENOMIC DNA]</scope>
    <source>
        <strain evidence="3">JCM 18077</strain>
    </source>
</reference>
<feature type="domain" description="HTH cro/C1-type" evidence="1">
    <location>
        <begin position="27"/>
        <end position="81"/>
    </location>
</feature>
<dbReference type="Pfam" id="PF01381">
    <property type="entry name" value="HTH_3"/>
    <property type="match status" value="1"/>
</dbReference>
<dbReference type="RefSeq" id="WP_345313762.1">
    <property type="nucleotide sequence ID" value="NZ_BAABIE010000011.1"/>
</dbReference>
<gene>
    <name evidence="2" type="ORF">GCM10023217_25260</name>
</gene>
<dbReference type="SUPFAM" id="SSF47413">
    <property type="entry name" value="lambda repressor-like DNA-binding domains"/>
    <property type="match status" value="1"/>
</dbReference>
<name>A0ABP8ZDT7_9ACTN</name>
<dbReference type="EMBL" id="BAABIE010000011">
    <property type="protein sequence ID" value="GAA4753019.1"/>
    <property type="molecule type" value="Genomic_DNA"/>
</dbReference>
<keyword evidence="3" id="KW-1185">Reference proteome</keyword>
<sequence>MPAPEDRLTPPQRLRRAVRREALAAALIQARQAAEMTQTELATASGMSRSAIARLESGDASIGSDRLWDIAVALGMRPSALFLIAEADEAAAETLDGA</sequence>
<dbReference type="CDD" id="cd00093">
    <property type="entry name" value="HTH_XRE"/>
    <property type="match status" value="1"/>
</dbReference>
<dbReference type="SMART" id="SM00530">
    <property type="entry name" value="HTH_XRE"/>
    <property type="match status" value="1"/>
</dbReference>
<dbReference type="InterPro" id="IPR010982">
    <property type="entry name" value="Lambda_DNA-bd_dom_sf"/>
</dbReference>
<organism evidence="2 3">
    <name type="scientific">Gordonia alkaliphila</name>
    <dbReference type="NCBI Taxonomy" id="1053547"/>
    <lineage>
        <taxon>Bacteria</taxon>
        <taxon>Bacillati</taxon>
        <taxon>Actinomycetota</taxon>
        <taxon>Actinomycetes</taxon>
        <taxon>Mycobacteriales</taxon>
        <taxon>Gordoniaceae</taxon>
        <taxon>Gordonia</taxon>
    </lineage>
</organism>
<dbReference type="Gene3D" id="1.10.260.40">
    <property type="entry name" value="lambda repressor-like DNA-binding domains"/>
    <property type="match status" value="1"/>
</dbReference>
<dbReference type="Proteomes" id="UP001500822">
    <property type="component" value="Unassembled WGS sequence"/>
</dbReference>
<evidence type="ECO:0000259" key="1">
    <source>
        <dbReference type="PROSITE" id="PS50943"/>
    </source>
</evidence>
<evidence type="ECO:0000313" key="2">
    <source>
        <dbReference type="EMBL" id="GAA4753019.1"/>
    </source>
</evidence>
<dbReference type="PROSITE" id="PS50943">
    <property type="entry name" value="HTH_CROC1"/>
    <property type="match status" value="1"/>
</dbReference>
<proteinExistence type="predicted"/>
<comment type="caution">
    <text evidence="2">The sequence shown here is derived from an EMBL/GenBank/DDBJ whole genome shotgun (WGS) entry which is preliminary data.</text>
</comment>
<dbReference type="InterPro" id="IPR001387">
    <property type="entry name" value="Cro/C1-type_HTH"/>
</dbReference>
<protein>
    <recommendedName>
        <fullName evidence="1">HTH cro/C1-type domain-containing protein</fullName>
    </recommendedName>
</protein>